<dbReference type="PANTHER" id="PTHR34606">
    <property type="entry name" value="BON DOMAIN-CONTAINING PROTEIN"/>
    <property type="match status" value="1"/>
</dbReference>
<evidence type="ECO:0000259" key="3">
    <source>
        <dbReference type="PROSITE" id="PS50914"/>
    </source>
</evidence>
<keyword evidence="5" id="KW-1185">Reference proteome</keyword>
<dbReference type="RefSeq" id="WP_014703472.1">
    <property type="nucleotide sequence ID" value="NC_017856.1"/>
</dbReference>
<dbReference type="PATRIC" id="fig|754477.3.peg.871"/>
<dbReference type="eggNOG" id="COG2823">
    <property type="taxonomic scope" value="Bacteria"/>
</dbReference>
<dbReference type="KEGG" id="mec:Q7C_882"/>
<feature type="domain" description="BON" evidence="3">
    <location>
        <begin position="124"/>
        <end position="191"/>
    </location>
</feature>
<dbReference type="PROSITE" id="PS50914">
    <property type="entry name" value="BON"/>
    <property type="match status" value="2"/>
</dbReference>
<reference evidence="4 5" key="1">
    <citation type="journal article" date="2012" name="J. Bacteriol.">
        <title>Complete genome sequences of Methylophaga sp. strain JAM1 and Methylophaga sp. strain JAM7.</title>
        <authorList>
            <person name="Villeneuve C."/>
            <person name="Martineau C."/>
            <person name="Mauffrey F."/>
            <person name="Villemur R."/>
        </authorList>
    </citation>
    <scope>NUCLEOTIDE SEQUENCE [LARGE SCALE GENOMIC DNA]</scope>
    <source>
        <strain evidence="4 5">JAM7</strain>
    </source>
</reference>
<dbReference type="AlphaFoldDB" id="I1YGK8"/>
<dbReference type="InterPro" id="IPR014004">
    <property type="entry name" value="Transpt-assoc_nodulatn_dom_bac"/>
</dbReference>
<dbReference type="OrthoDB" id="9783990at2"/>
<dbReference type="Pfam" id="PF04972">
    <property type="entry name" value="BON"/>
    <property type="match status" value="2"/>
</dbReference>
<dbReference type="PROSITE" id="PS51257">
    <property type="entry name" value="PROKAR_LIPOPROTEIN"/>
    <property type="match status" value="1"/>
</dbReference>
<dbReference type="Proteomes" id="UP000009145">
    <property type="component" value="Chromosome"/>
</dbReference>
<dbReference type="InterPro" id="IPR007055">
    <property type="entry name" value="BON_dom"/>
</dbReference>
<accession>I1YGK8</accession>
<feature type="chain" id="PRO_5003653961" evidence="2">
    <location>
        <begin position="21"/>
        <end position="191"/>
    </location>
</feature>
<sequence precursor="true">MRGIKLIGLTVILAVLQGCAAAVVGGGAATGAAVAVDRRTTGAMIDDQGIEFKASSEIYKNKDIHDQSHINVTSFNGVVLVTGETPSAALKKSVTNIIQDIPRVRKVYNELAILAPSAVASRTSDTWITSKVKSKLLADKTTKGLNTKVVTERGIVYLMGKIKRNESDNVVRVVRSTGGVQKVVKVFEYID</sequence>
<feature type="domain" description="BON" evidence="3">
    <location>
        <begin position="46"/>
        <end position="115"/>
    </location>
</feature>
<dbReference type="EMBL" id="CP003380">
    <property type="protein sequence ID" value="AFJ02051.1"/>
    <property type="molecule type" value="Genomic_DNA"/>
</dbReference>
<evidence type="ECO:0000256" key="2">
    <source>
        <dbReference type="SAM" id="SignalP"/>
    </source>
</evidence>
<proteinExistence type="predicted"/>
<gene>
    <name evidence="4" type="ordered locus">Q7C_882</name>
</gene>
<dbReference type="Gene3D" id="3.30.1340.30">
    <property type="match status" value="1"/>
</dbReference>
<keyword evidence="1 2" id="KW-0732">Signal</keyword>
<dbReference type="PANTHER" id="PTHR34606:SF4">
    <property type="entry name" value="OUTER MEMBRANE LIPOPROTEIN DOLP"/>
    <property type="match status" value="1"/>
</dbReference>
<name>I1YGK8_METFJ</name>
<dbReference type="STRING" id="754477.Q7C_882"/>
<dbReference type="SMART" id="SM00749">
    <property type="entry name" value="BON"/>
    <property type="match status" value="2"/>
</dbReference>
<evidence type="ECO:0000313" key="5">
    <source>
        <dbReference type="Proteomes" id="UP000009145"/>
    </source>
</evidence>
<protein>
    <submittedName>
        <fullName evidence="4">21 kDa hemolysin</fullName>
    </submittedName>
</protein>
<dbReference type="HOGENOM" id="CLU_083606_3_1_6"/>
<dbReference type="InterPro" id="IPR051686">
    <property type="entry name" value="Lipoprotein_DolP"/>
</dbReference>
<evidence type="ECO:0000256" key="1">
    <source>
        <dbReference type="ARBA" id="ARBA00022729"/>
    </source>
</evidence>
<organism evidence="4 5">
    <name type="scientific">Methylophaga frappieri (strain ATCC BAA-2434 / DSM 25690 / JAM7)</name>
    <dbReference type="NCBI Taxonomy" id="754477"/>
    <lineage>
        <taxon>Bacteria</taxon>
        <taxon>Pseudomonadati</taxon>
        <taxon>Pseudomonadota</taxon>
        <taxon>Gammaproteobacteria</taxon>
        <taxon>Thiotrichales</taxon>
        <taxon>Piscirickettsiaceae</taxon>
        <taxon>Methylophaga</taxon>
    </lineage>
</organism>
<feature type="signal peptide" evidence="2">
    <location>
        <begin position="1"/>
        <end position="20"/>
    </location>
</feature>
<evidence type="ECO:0000313" key="4">
    <source>
        <dbReference type="EMBL" id="AFJ02051.1"/>
    </source>
</evidence>